<comment type="caution">
    <text evidence="2">The sequence shown here is derived from an EMBL/GenBank/DDBJ whole genome shotgun (WGS) entry which is preliminary data.</text>
</comment>
<dbReference type="Proteomes" id="UP000324748">
    <property type="component" value="Unassembled WGS sequence"/>
</dbReference>
<name>A0A5B0MDD0_PUCGR</name>
<sequence length="152" mass="16389">MMSESFWSGEQSTVGGTISAGSVSRMSQFYRGTYDPDHEDPDPKGCSLSPSSFRLDDMPSLSQLDDNTSPRQPGAIIPPDSLPRPRRNHDASVTDARCVRPRSWDATQAGTGQADPEWRPHDAWPQAGLMVSPSVPVGPMAPPGSSCGRRHA</sequence>
<evidence type="ECO:0000313" key="2">
    <source>
        <dbReference type="EMBL" id="KAA1074885.1"/>
    </source>
</evidence>
<reference evidence="2 3" key="1">
    <citation type="submission" date="2019-05" db="EMBL/GenBank/DDBJ databases">
        <title>Emergence of the Ug99 lineage of the wheat stem rust pathogen through somatic hybridization.</title>
        <authorList>
            <person name="Li F."/>
            <person name="Upadhyaya N.M."/>
            <person name="Sperschneider J."/>
            <person name="Matny O."/>
            <person name="Nguyen-Phuc H."/>
            <person name="Mago R."/>
            <person name="Raley C."/>
            <person name="Miller M.E."/>
            <person name="Silverstein K.A.T."/>
            <person name="Henningsen E."/>
            <person name="Hirsch C.D."/>
            <person name="Visser B."/>
            <person name="Pretorius Z.A."/>
            <person name="Steffenson B.J."/>
            <person name="Schwessinger B."/>
            <person name="Dodds P.N."/>
            <person name="Figueroa M."/>
        </authorList>
    </citation>
    <scope>NUCLEOTIDE SEQUENCE [LARGE SCALE GENOMIC DNA]</scope>
    <source>
        <strain evidence="2">21-0</strain>
    </source>
</reference>
<dbReference type="EMBL" id="VSWC01000157">
    <property type="protein sequence ID" value="KAA1074885.1"/>
    <property type="molecule type" value="Genomic_DNA"/>
</dbReference>
<evidence type="ECO:0000313" key="3">
    <source>
        <dbReference type="Proteomes" id="UP000324748"/>
    </source>
</evidence>
<accession>A0A5B0MDD0</accession>
<gene>
    <name evidence="2" type="ORF">PGT21_024035</name>
</gene>
<proteinExistence type="predicted"/>
<feature type="compositionally biased region" description="Polar residues" evidence="1">
    <location>
        <begin position="1"/>
        <end position="27"/>
    </location>
</feature>
<protein>
    <submittedName>
        <fullName evidence="2">Uncharacterized protein</fullName>
    </submittedName>
</protein>
<feature type="region of interest" description="Disordered" evidence="1">
    <location>
        <begin position="1"/>
        <end position="152"/>
    </location>
</feature>
<keyword evidence="3" id="KW-1185">Reference proteome</keyword>
<evidence type="ECO:0000256" key="1">
    <source>
        <dbReference type="SAM" id="MobiDB-lite"/>
    </source>
</evidence>
<dbReference type="AlphaFoldDB" id="A0A5B0MDD0"/>
<feature type="compositionally biased region" description="Polar residues" evidence="1">
    <location>
        <begin position="60"/>
        <end position="71"/>
    </location>
</feature>
<organism evidence="2 3">
    <name type="scientific">Puccinia graminis f. sp. tritici</name>
    <dbReference type="NCBI Taxonomy" id="56615"/>
    <lineage>
        <taxon>Eukaryota</taxon>
        <taxon>Fungi</taxon>
        <taxon>Dikarya</taxon>
        <taxon>Basidiomycota</taxon>
        <taxon>Pucciniomycotina</taxon>
        <taxon>Pucciniomycetes</taxon>
        <taxon>Pucciniales</taxon>
        <taxon>Pucciniaceae</taxon>
        <taxon>Puccinia</taxon>
    </lineage>
</organism>